<organism evidence="1 2">
    <name type="scientific">Paramecium sonneborni</name>
    <dbReference type="NCBI Taxonomy" id="65129"/>
    <lineage>
        <taxon>Eukaryota</taxon>
        <taxon>Sar</taxon>
        <taxon>Alveolata</taxon>
        <taxon>Ciliophora</taxon>
        <taxon>Intramacronucleata</taxon>
        <taxon>Oligohymenophorea</taxon>
        <taxon>Peniculida</taxon>
        <taxon>Parameciidae</taxon>
        <taxon>Paramecium</taxon>
    </lineage>
</organism>
<accession>A0A8S1QVB5</accession>
<evidence type="ECO:0000313" key="2">
    <source>
        <dbReference type="Proteomes" id="UP000692954"/>
    </source>
</evidence>
<reference evidence="1" key="1">
    <citation type="submission" date="2021-01" db="EMBL/GenBank/DDBJ databases">
        <authorList>
            <consortium name="Genoscope - CEA"/>
            <person name="William W."/>
        </authorList>
    </citation>
    <scope>NUCLEOTIDE SEQUENCE</scope>
</reference>
<dbReference type="AlphaFoldDB" id="A0A8S1QVB5"/>
<dbReference type="EMBL" id="CAJJDN010000120">
    <property type="protein sequence ID" value="CAD8119333.1"/>
    <property type="molecule type" value="Genomic_DNA"/>
</dbReference>
<dbReference type="Proteomes" id="UP000692954">
    <property type="component" value="Unassembled WGS sequence"/>
</dbReference>
<gene>
    <name evidence="1" type="ORF">PSON_ATCC_30995.1.T1200175</name>
</gene>
<comment type="caution">
    <text evidence="1">The sequence shown here is derived from an EMBL/GenBank/DDBJ whole genome shotgun (WGS) entry which is preliminary data.</text>
</comment>
<name>A0A8S1QVB5_9CILI</name>
<protein>
    <submittedName>
        <fullName evidence="1">Uncharacterized protein</fullName>
    </submittedName>
</protein>
<evidence type="ECO:0000313" key="1">
    <source>
        <dbReference type="EMBL" id="CAD8119333.1"/>
    </source>
</evidence>
<proteinExistence type="predicted"/>
<keyword evidence="2" id="KW-1185">Reference proteome</keyword>
<sequence length="57" mass="6892">MNNSDSLDKILQLALSYEQQIQQRKQIQNAIEILNLTEQQLLKDRKEFDKYLQQQQK</sequence>